<keyword evidence="3" id="KW-1185">Reference proteome</keyword>
<name>A0A250IC07_9BACT</name>
<dbReference type="KEGG" id="mbd:MEBOL_002199"/>
<gene>
    <name evidence="2" type="ORF">MEBOL_002199</name>
</gene>
<dbReference type="AlphaFoldDB" id="A0A250IC07"/>
<protein>
    <submittedName>
        <fullName evidence="2">Putative lipoprotein</fullName>
    </submittedName>
</protein>
<evidence type="ECO:0000313" key="3">
    <source>
        <dbReference type="Proteomes" id="UP000217289"/>
    </source>
</evidence>
<evidence type="ECO:0000313" key="2">
    <source>
        <dbReference type="EMBL" id="ATB28750.1"/>
    </source>
</evidence>
<reference evidence="2 3" key="1">
    <citation type="submission" date="2017-06" db="EMBL/GenBank/DDBJ databases">
        <authorList>
            <person name="Kim H.J."/>
            <person name="Triplett B.A."/>
        </authorList>
    </citation>
    <scope>NUCLEOTIDE SEQUENCE [LARGE SCALE GENOMIC DNA]</scope>
    <source>
        <strain evidence="2 3">DSM 14713</strain>
    </source>
</reference>
<keyword evidence="2" id="KW-0449">Lipoprotein</keyword>
<organism evidence="2 3">
    <name type="scientific">Melittangium boletus DSM 14713</name>
    <dbReference type="NCBI Taxonomy" id="1294270"/>
    <lineage>
        <taxon>Bacteria</taxon>
        <taxon>Pseudomonadati</taxon>
        <taxon>Myxococcota</taxon>
        <taxon>Myxococcia</taxon>
        <taxon>Myxococcales</taxon>
        <taxon>Cystobacterineae</taxon>
        <taxon>Archangiaceae</taxon>
        <taxon>Melittangium</taxon>
    </lineage>
</organism>
<sequence>MVRAPGLLLLVGVMGLNVGCWADELQCTPADTTYSCCVKQHPTAPQSCGASTAGAEAAARGGLSGTNVVVGTLVAAATISSDDEVLPAKTQAAVEKVLRECAVKAHEAVNRKYFKGDPTPAQCAEIVERDAKGTAITTRAMQLGKQKHVEALACVSDLLSKFLSGRFSMEQRYRPNPTTRNLELVSIEQYQKLLRVNQGKGLRGTLVPDVVIHSGDPLRIQIVYDFKFPCLRRNSPTWTVYTQADHPYRDRTQGDVYEEFLGPTRRVTPWEIVR</sequence>
<dbReference type="EMBL" id="CP022163">
    <property type="protein sequence ID" value="ATB28750.1"/>
    <property type="molecule type" value="Genomic_DNA"/>
</dbReference>
<feature type="signal peptide" evidence="1">
    <location>
        <begin position="1"/>
        <end position="22"/>
    </location>
</feature>
<accession>A0A250IC07</accession>
<dbReference type="Proteomes" id="UP000217289">
    <property type="component" value="Chromosome"/>
</dbReference>
<feature type="chain" id="PRO_5012377249" evidence="1">
    <location>
        <begin position="23"/>
        <end position="274"/>
    </location>
</feature>
<keyword evidence="1" id="KW-0732">Signal</keyword>
<evidence type="ECO:0000256" key="1">
    <source>
        <dbReference type="SAM" id="SignalP"/>
    </source>
</evidence>
<proteinExistence type="predicted"/>
<dbReference type="OrthoDB" id="5512733at2"/>